<evidence type="ECO:0000256" key="8">
    <source>
        <dbReference type="SAM" id="MobiDB-lite"/>
    </source>
</evidence>
<dbReference type="PANTHER" id="PTHR12691">
    <property type="entry name" value="MEDIATOR OF RNA POLYMERASE II TRANSCRIPTION SUBUNIT 23"/>
    <property type="match status" value="1"/>
</dbReference>
<dbReference type="GO" id="GO:0010628">
    <property type="term" value="P:positive regulation of gene expression"/>
    <property type="evidence" value="ECO:0007669"/>
    <property type="project" value="TreeGrafter"/>
</dbReference>
<dbReference type="GO" id="GO:0005667">
    <property type="term" value="C:transcription regulator complex"/>
    <property type="evidence" value="ECO:0007669"/>
    <property type="project" value="TreeGrafter"/>
</dbReference>
<evidence type="ECO:0000313" key="10">
    <source>
        <dbReference type="Proteomes" id="UP000230066"/>
    </source>
</evidence>
<keyword evidence="6" id="KW-0539">Nucleus</keyword>
<keyword evidence="4" id="KW-0805">Transcription regulation</keyword>
<feature type="region of interest" description="Disordered" evidence="8">
    <location>
        <begin position="1677"/>
        <end position="1717"/>
    </location>
</feature>
<keyword evidence="10" id="KW-1185">Reference proteome</keyword>
<feature type="compositionally biased region" description="Polar residues" evidence="8">
    <location>
        <begin position="1702"/>
        <end position="1717"/>
    </location>
</feature>
<feature type="compositionally biased region" description="Acidic residues" evidence="8">
    <location>
        <begin position="505"/>
        <end position="518"/>
    </location>
</feature>
<evidence type="ECO:0000256" key="3">
    <source>
        <dbReference type="ARBA" id="ARBA00019696"/>
    </source>
</evidence>
<evidence type="ECO:0000256" key="2">
    <source>
        <dbReference type="ARBA" id="ARBA00010222"/>
    </source>
</evidence>
<dbReference type="EMBL" id="JXXN02000208">
    <property type="protein sequence ID" value="THD28215.1"/>
    <property type="molecule type" value="Genomic_DNA"/>
</dbReference>
<dbReference type="Pfam" id="PF11573">
    <property type="entry name" value="Med23"/>
    <property type="match status" value="4"/>
</dbReference>
<evidence type="ECO:0000313" key="9">
    <source>
        <dbReference type="EMBL" id="THD28215.1"/>
    </source>
</evidence>
<dbReference type="InterPro" id="IPR021629">
    <property type="entry name" value="Mediator_Med23"/>
</dbReference>
<sequence length="1933" mass="215078">MTSSLLEVALARDSHSYSLLVIDKLINEITVSVTLEESLGGLVADNGSSLIAMDVLRLEQLWGDISQQKIKPHALEYLVDKLASNKNESVIMRLLWGLDVLVEKMVFSPREITHALVCSDSLRVESVPFFRCAFKLLLKLIFFSDYKSNREVFNKSIEKSSQFSTASLGNRSYLRFIDPAIEVIRLLLCREMCLMPAYFAMHELIRSFPNESTVSPHQSILNDISQFMESFARPARLLYSQVHHYVKPVCGVTFSTSPGFRLDSSTLVLTSVKGAMRYPDFLTSPQTQLLCSVLGQLRSTELTTGMLDPSTGKSKVRSIGLELALVDWIVELMEITESVRDDRWVRIMFEHLISIVITFMLSTTIRFNEIVIKLNSKLEGRTWSNSCHYVMWFVLNATSGFIGKNMLTDFVPCLRLFDILFPDAEDPDRALEIQLPGYRKRPDRRLADGTSERDPSDGRSEDGFNRASDMDSTPKSSHKYDVSDRLGGQEKTMSLDGVVDDLTGEEASDQEGDQDESIDSTSAEESSEESSLDILPPSSYRSMHIRKRQSRLMHLASAPVCLWQHVLRKSHQSHDHLPRVMPPALRPMETRIFHRMRLLIDSVLNMDNINTPIPSSASQLTWKQLFVILNAYSTDTEVSQLIQRLVDMLWFAETDVNTSPSPYARLWPKLLNNGLVTLPYGLVARGRLQPLPHHLIRTMSVHLRMLVLHLLLQKFVQLQHSDQLTTPAVAETMCRILACREVEPNNVNRILTLLPKLQPVWPTGESENSLAQSSAESSQTGNSLIYSGSALTTCNLLATLLDVIGHRLADTLLPEVRLQTLITLVNLFRLWSSSASANANAMSNEEVRLARDGKFPGSSFEVPLELFYNLEWIICKLSRSIQVPDCVMYGLCLAISPAMLAQASQSASLMTGAAVGAGTAMGSGTTGPQTLQCGARNVTGTANRSGAPSGTHQSCASSMTADAIATNVGMSDMPGNMGATIPGGVTVPGYPFLMTDNLELNRFVLFSLLQVYYVYDLDEICGMKAFLAEQIRATYERCGPSSLLELPRLISSRLPDFFNQIIRQLVSSSSGQFSAPIPNPIEMNTGEKQLHLRQLLSAVWEEYKRLSDGTTTWLQLVGRGSLILCVVLRFLAAQNSVPKMALSILSKLHMNTMSVSLRTLCDYMIACLSESSNATDELMSEKSLDALSAFCVSWRIVPLDRLLLFLLTHTNYCGSQLDAVNRIIVHLFTRSEQLTLAVQYLDENFVATESNLADQSSSKDVFHPDPVSSRHWTTSLLHLHELIPDQWITWNPSTTGGRPSKPDQANTGPNPNPNFPVLYGHLVLRLLPMLEAVLAHFIETELPLVRLIPFCQAVTPLFRFHRRPVNTSFVLLREHWHFVPPDADGTNADNQLAWFVGRLRVQLVTHCVLSRTQTLAVHHARTHRLAGANTDAEAQSGLLTLRGWSELCASVEVAKNAYIRIRSKYPDDARFCAEAESELEAVLYDWYNAHVTCADSEFVAALLNPIVLSTQKCGLYGHPAAWRPWNLEENVSVQAAGLYAAAVEIMSSYTTPKEFVAAMTDFLLPRTVIPNNGDCLNVLGALTALLPSPYRMAICQFTTSLFLENVLTDPVGPRDWPNHSEECNPVSPWSRPSRIKRHARWLDPEENESLTDSCPSPPLVAVNFFKDFLPPQLNSTTITSSNTNWRDGRDNSKKGDVAESNVGCSGNDQDRSSSTPIFSKEDVSKHTCLLKASLWHAIWSHANTTHLTALPTLFTELFVPHLSNEAQLLMAFYLVAPLMGSLHSERPAKLIELTAQLYRAVAQVDAILSLKGKDGSANTDHNVDTDPKPKQTGVPLVHVDTIADLLYHIKYMYVGNGVLDQVQPLLPKLRPNLRKRLKFILPPTEMFGSQSGQSAGQTLSKPSQAFPGEVARAVYEGRVYCAAAKPPLCGEDF</sequence>
<evidence type="ECO:0000256" key="7">
    <source>
        <dbReference type="ARBA" id="ARBA00031961"/>
    </source>
</evidence>
<evidence type="ECO:0000256" key="5">
    <source>
        <dbReference type="ARBA" id="ARBA00023163"/>
    </source>
</evidence>
<accession>A0A4E0RKB0</accession>
<reference evidence="9" key="1">
    <citation type="submission" date="2019-03" db="EMBL/GenBank/DDBJ databases">
        <title>Improved annotation for the trematode Fasciola hepatica.</title>
        <authorList>
            <person name="Choi Y.-J."/>
            <person name="Martin J."/>
            <person name="Mitreva M."/>
        </authorList>
    </citation>
    <scope>NUCLEOTIDE SEQUENCE [LARGE SCALE GENOMIC DNA]</scope>
</reference>
<dbReference type="PANTHER" id="PTHR12691:SF10">
    <property type="entry name" value="MEDIATOR OF RNA POLYMERASE II TRANSCRIPTION SUBUNIT 23"/>
    <property type="match status" value="1"/>
</dbReference>
<evidence type="ECO:0000256" key="6">
    <source>
        <dbReference type="ARBA" id="ARBA00023242"/>
    </source>
</evidence>
<comment type="subcellular location">
    <subcellularLocation>
        <location evidence="1">Nucleus</location>
    </subcellularLocation>
</comment>
<proteinExistence type="inferred from homology"/>
<keyword evidence="5" id="KW-0804">Transcription</keyword>
<feature type="compositionally biased region" description="Basic and acidic residues" evidence="8">
    <location>
        <begin position="444"/>
        <end position="464"/>
    </location>
</feature>
<dbReference type="GO" id="GO:0006357">
    <property type="term" value="P:regulation of transcription by RNA polymerase II"/>
    <property type="evidence" value="ECO:0007669"/>
    <property type="project" value="TreeGrafter"/>
</dbReference>
<gene>
    <name evidence="9" type="ORF">D915_000992</name>
</gene>
<organism evidence="9 10">
    <name type="scientific">Fasciola hepatica</name>
    <name type="common">Liver fluke</name>
    <dbReference type="NCBI Taxonomy" id="6192"/>
    <lineage>
        <taxon>Eukaryota</taxon>
        <taxon>Metazoa</taxon>
        <taxon>Spiralia</taxon>
        <taxon>Lophotrochozoa</taxon>
        <taxon>Platyhelminthes</taxon>
        <taxon>Trematoda</taxon>
        <taxon>Digenea</taxon>
        <taxon>Plagiorchiida</taxon>
        <taxon>Echinostomata</taxon>
        <taxon>Echinostomatoidea</taxon>
        <taxon>Fasciolidae</taxon>
        <taxon>Fasciola</taxon>
    </lineage>
</organism>
<dbReference type="Proteomes" id="UP000230066">
    <property type="component" value="Unassembled WGS sequence"/>
</dbReference>
<comment type="caution">
    <text evidence="9">The sequence shown here is derived from an EMBL/GenBank/DDBJ whole genome shotgun (WGS) entry which is preliminary data.</text>
</comment>
<evidence type="ECO:0000256" key="4">
    <source>
        <dbReference type="ARBA" id="ARBA00023015"/>
    </source>
</evidence>
<dbReference type="GO" id="GO:0016592">
    <property type="term" value="C:mediator complex"/>
    <property type="evidence" value="ECO:0007669"/>
    <property type="project" value="TreeGrafter"/>
</dbReference>
<feature type="region of interest" description="Disordered" evidence="8">
    <location>
        <begin position="441"/>
        <end position="493"/>
    </location>
</feature>
<feature type="compositionally biased region" description="Basic and acidic residues" evidence="8">
    <location>
        <begin position="1686"/>
        <end position="1697"/>
    </location>
</feature>
<comment type="similarity">
    <text evidence="2">Belongs to the Mediator complex subunit 23 family.</text>
</comment>
<name>A0A4E0RKB0_FASHE</name>
<feature type="region of interest" description="Disordered" evidence="8">
    <location>
        <begin position="505"/>
        <end position="540"/>
    </location>
</feature>
<feature type="compositionally biased region" description="Basic and acidic residues" evidence="8">
    <location>
        <begin position="478"/>
        <end position="488"/>
    </location>
</feature>
<evidence type="ECO:0000256" key="1">
    <source>
        <dbReference type="ARBA" id="ARBA00004123"/>
    </source>
</evidence>
<protein>
    <recommendedName>
        <fullName evidence="3">Mediator of RNA polymerase II transcription subunit 23</fullName>
    </recommendedName>
    <alternativeName>
        <fullName evidence="7">Mediator complex subunit 23</fullName>
    </alternativeName>
</protein>